<dbReference type="Gene3D" id="2.60.60.20">
    <property type="entry name" value="PLAT/LH2 domain"/>
    <property type="match status" value="1"/>
</dbReference>
<dbReference type="PRINTS" id="PR00468">
    <property type="entry name" value="PLTLPOXGNASE"/>
</dbReference>
<keyword evidence="4 6" id="KW-0560">Oxidoreductase</keyword>
<dbReference type="Pfam" id="PF00305">
    <property type="entry name" value="Lipoxygenase"/>
    <property type="match status" value="2"/>
</dbReference>
<dbReference type="Proteomes" id="UP001438707">
    <property type="component" value="Unassembled WGS sequence"/>
</dbReference>
<keyword evidence="10" id="KW-1185">Reference proteome</keyword>
<name>A0AAW1QVY3_9CHLO</name>
<evidence type="ECO:0000256" key="5">
    <source>
        <dbReference type="ARBA" id="ARBA00023004"/>
    </source>
</evidence>
<evidence type="ECO:0000259" key="8">
    <source>
        <dbReference type="PROSITE" id="PS51393"/>
    </source>
</evidence>
<keyword evidence="5 6" id="KW-0408">Iron</keyword>
<comment type="cofactor">
    <cofactor evidence="1 6">
        <name>Fe cation</name>
        <dbReference type="ChEBI" id="CHEBI:24875"/>
    </cofactor>
</comment>
<gene>
    <name evidence="9" type="ORF">WJX74_007835</name>
</gene>
<dbReference type="InterPro" id="IPR020833">
    <property type="entry name" value="LipOase_Fe_BS"/>
</dbReference>
<dbReference type="InterPro" id="IPR000907">
    <property type="entry name" value="LipOase"/>
</dbReference>
<evidence type="ECO:0000256" key="2">
    <source>
        <dbReference type="ARBA" id="ARBA00022723"/>
    </source>
</evidence>
<dbReference type="GO" id="GO:0034440">
    <property type="term" value="P:lipid oxidation"/>
    <property type="evidence" value="ECO:0007669"/>
    <property type="project" value="InterPro"/>
</dbReference>
<dbReference type="SUPFAM" id="SSF48484">
    <property type="entry name" value="Lipoxigenase"/>
    <property type="match status" value="1"/>
</dbReference>
<dbReference type="PROSITE" id="PS00711">
    <property type="entry name" value="LIPOXYGENASE_1"/>
    <property type="match status" value="1"/>
</dbReference>
<dbReference type="Gene3D" id="3.10.450.60">
    <property type="match status" value="1"/>
</dbReference>
<evidence type="ECO:0000256" key="1">
    <source>
        <dbReference type="ARBA" id="ARBA00001962"/>
    </source>
</evidence>
<proteinExistence type="inferred from homology"/>
<feature type="domain" description="Lipoxygenase" evidence="8">
    <location>
        <begin position="724"/>
        <end position="864"/>
    </location>
</feature>
<dbReference type="PROSITE" id="PS51393">
    <property type="entry name" value="LIPOXYGENASE_3"/>
    <property type="match status" value="2"/>
</dbReference>
<evidence type="ECO:0000313" key="10">
    <source>
        <dbReference type="Proteomes" id="UP001438707"/>
    </source>
</evidence>
<evidence type="ECO:0000256" key="3">
    <source>
        <dbReference type="ARBA" id="ARBA00022964"/>
    </source>
</evidence>
<dbReference type="InterPro" id="IPR036226">
    <property type="entry name" value="LipOase_C_sf"/>
</dbReference>
<sequence length="864" mass="97166">MTFQPGSALQRRSGTAPSPWLCRKLSSKSPSCLGPDHFHRSPSSQGQRGPLLVRASTLEAQRPSSLAERLKGFASQKRDSARYLAVDIVLQNPDKTLEFNRGAIHLIDEDGNESRPESFYKVNSSLNLGGKLSLLSKVTGSNADPDKLEASVLKLDHEVPKNFGKTAAIRIRADAFREDVRFWLLKVSVKDDASRMDQEFEALAQSWVHCKQDWRLFWVNKFYLPADTPPALQSLREQELQGLRNDDGQERCPWDRIYNYAVYNDLGTPEKPRPTLKPYPTREATNRPLNEDMSEGPSGLKKSSWVPMIPLPKVPGLKTSPSFFIPFDEEFSPVKGTTFKKNGLLYAIPILVDKLLDKFRTGEKIEGFESLLDINRFYEADFWDQLTGWLPDAFKFLAPVPGIVAGRVNEWETDEEVGRQTLAGQNPCMLQALKAIPEDSIITAEHLQPWVENNNLQDLLESGKRLFQVDYTALKAFLADANTQFEDGERLFYMYATRGIFYLTNNGYMTLIAIEMIDCPDANKPDSTVSKVVLPRGSGPQNMDKQYWRLAKAYFASNDSGYHQLVSHWLRTHACTEPYIIATRRQLSAAHPVYGLLHPHFKYTMPINRNARQKLINAGGVIESSFSPGAHCLRVCSAIYGLDWRFDKEALPADLIHRGMAVEDPNGSIAWKGKKYASILADYPYADDGMLIWNALHGFCSDYLQVYYPNDQAATMLLSTLVNIPTVPTCPTIPQPHTSPCQTLAIPRCGKNFKENPDGAFLDTVSSRAVALKIMLIVQLLSTHDPDEEYLGDRTDGWTSDAGALEVFKKYKQAVSDIDKQVDARNKNVEFKSRFPNYTTLQPHTTPEDVANIRARGVPNSISI</sequence>
<reference evidence="9 10" key="1">
    <citation type="journal article" date="2024" name="Nat. Commun.">
        <title>Phylogenomics reveals the evolutionary origins of lichenization in chlorophyte algae.</title>
        <authorList>
            <person name="Puginier C."/>
            <person name="Libourel C."/>
            <person name="Otte J."/>
            <person name="Skaloud P."/>
            <person name="Haon M."/>
            <person name="Grisel S."/>
            <person name="Petersen M."/>
            <person name="Berrin J.G."/>
            <person name="Delaux P.M."/>
            <person name="Dal Grande F."/>
            <person name="Keller J."/>
        </authorList>
    </citation>
    <scope>NUCLEOTIDE SEQUENCE [LARGE SCALE GENOMIC DNA]</scope>
    <source>
        <strain evidence="9 10">SAG 2145</strain>
    </source>
</reference>
<protein>
    <recommendedName>
        <fullName evidence="8">Lipoxygenase domain-containing protein</fullName>
    </recommendedName>
</protein>
<evidence type="ECO:0000256" key="6">
    <source>
        <dbReference type="RuleBase" id="RU003974"/>
    </source>
</evidence>
<keyword evidence="3 6" id="KW-0223">Dioxygenase</keyword>
<dbReference type="InterPro" id="IPR001246">
    <property type="entry name" value="LipOase_plant"/>
</dbReference>
<evidence type="ECO:0000256" key="4">
    <source>
        <dbReference type="ARBA" id="ARBA00023002"/>
    </source>
</evidence>
<dbReference type="Gene3D" id="4.10.375.10">
    <property type="entry name" value="Lipoxygenase-1, Domain 2"/>
    <property type="match status" value="1"/>
</dbReference>
<feature type="compositionally biased region" description="Polar residues" evidence="7">
    <location>
        <begin position="1"/>
        <end position="16"/>
    </location>
</feature>
<dbReference type="AlphaFoldDB" id="A0AAW1QVY3"/>
<evidence type="ECO:0000256" key="7">
    <source>
        <dbReference type="SAM" id="MobiDB-lite"/>
    </source>
</evidence>
<feature type="domain" description="Lipoxygenase" evidence="8">
    <location>
        <begin position="222"/>
        <end position="713"/>
    </location>
</feature>
<dbReference type="GO" id="GO:0016702">
    <property type="term" value="F:oxidoreductase activity, acting on single donors with incorporation of molecular oxygen, incorporation of two atoms of oxygen"/>
    <property type="evidence" value="ECO:0007669"/>
    <property type="project" value="InterPro"/>
</dbReference>
<evidence type="ECO:0000313" key="9">
    <source>
        <dbReference type="EMBL" id="KAK9825309.1"/>
    </source>
</evidence>
<accession>A0AAW1QVY3</accession>
<organism evidence="9 10">
    <name type="scientific">Apatococcus lobatus</name>
    <dbReference type="NCBI Taxonomy" id="904363"/>
    <lineage>
        <taxon>Eukaryota</taxon>
        <taxon>Viridiplantae</taxon>
        <taxon>Chlorophyta</taxon>
        <taxon>core chlorophytes</taxon>
        <taxon>Trebouxiophyceae</taxon>
        <taxon>Chlorellales</taxon>
        <taxon>Chlorellaceae</taxon>
        <taxon>Apatococcus</taxon>
    </lineage>
</organism>
<dbReference type="PANTHER" id="PTHR11771">
    <property type="entry name" value="LIPOXYGENASE"/>
    <property type="match status" value="1"/>
</dbReference>
<dbReference type="GO" id="GO:0046872">
    <property type="term" value="F:metal ion binding"/>
    <property type="evidence" value="ECO:0007669"/>
    <property type="project" value="UniProtKB-KW"/>
</dbReference>
<feature type="region of interest" description="Disordered" evidence="7">
    <location>
        <begin position="269"/>
        <end position="301"/>
    </location>
</feature>
<dbReference type="EMBL" id="JALJOS010000025">
    <property type="protein sequence ID" value="KAK9825309.1"/>
    <property type="molecule type" value="Genomic_DNA"/>
</dbReference>
<comment type="similarity">
    <text evidence="6">Belongs to the lipoxygenase family.</text>
</comment>
<keyword evidence="2 6" id="KW-0479">Metal-binding</keyword>
<dbReference type="PRINTS" id="PR00087">
    <property type="entry name" value="LIPOXYGENASE"/>
</dbReference>
<dbReference type="Gene3D" id="1.20.245.10">
    <property type="entry name" value="Lipoxygenase-1, Domain 5"/>
    <property type="match status" value="2"/>
</dbReference>
<dbReference type="InterPro" id="IPR013819">
    <property type="entry name" value="LipOase_C"/>
</dbReference>
<feature type="region of interest" description="Disordered" evidence="7">
    <location>
        <begin position="1"/>
        <end position="20"/>
    </location>
</feature>
<comment type="caution">
    <text evidence="9">The sequence shown here is derived from an EMBL/GenBank/DDBJ whole genome shotgun (WGS) entry which is preliminary data.</text>
</comment>